<gene>
    <name evidence="1" type="ORF">J2R99_000708</name>
</gene>
<name>A0ABU0C2W9_9BRAD</name>
<sequence>MSESDEIGETTGLIREDDGQNRCFWCAGDPLYRAYHDREWGRPVEDDIRLFEKICLEGFQSGLSWLTILRKRENFRAAFAGFDYREVARFDEPEVENLLKDAGIVRHRGKIVSTINNAKRALEIVEETGSLAAFFWSFEPRPHARPERFDHATLVKLAHTEESAALSKTLKKRGWSFVGPTTVYAFMQAMGLVNDHIEGCFCRDEVEEARRDFTRPLPKGVATSA</sequence>
<evidence type="ECO:0000313" key="1">
    <source>
        <dbReference type="EMBL" id="MDQ0324859.1"/>
    </source>
</evidence>
<keyword evidence="1" id="KW-0378">Hydrolase</keyword>
<dbReference type="EMBL" id="JAUSUK010000001">
    <property type="protein sequence ID" value="MDQ0324859.1"/>
    <property type="molecule type" value="Genomic_DNA"/>
</dbReference>
<dbReference type="PANTHER" id="PTHR30037:SF4">
    <property type="entry name" value="DNA-3-METHYLADENINE GLYCOSYLASE I"/>
    <property type="match status" value="1"/>
</dbReference>
<evidence type="ECO:0000313" key="2">
    <source>
        <dbReference type="Proteomes" id="UP001230253"/>
    </source>
</evidence>
<dbReference type="PANTHER" id="PTHR30037">
    <property type="entry name" value="DNA-3-METHYLADENINE GLYCOSYLASE 1"/>
    <property type="match status" value="1"/>
</dbReference>
<dbReference type="GO" id="GO:0008725">
    <property type="term" value="F:DNA-3-methyladenine glycosylase activity"/>
    <property type="evidence" value="ECO:0007669"/>
    <property type="project" value="UniProtKB-EC"/>
</dbReference>
<proteinExistence type="predicted"/>
<dbReference type="InterPro" id="IPR052891">
    <property type="entry name" value="DNA-3mA_glycosylase"/>
</dbReference>
<dbReference type="Pfam" id="PF03352">
    <property type="entry name" value="Adenine_glyco"/>
    <property type="match status" value="1"/>
</dbReference>
<reference evidence="1 2" key="1">
    <citation type="submission" date="2023-07" db="EMBL/GenBank/DDBJ databases">
        <title>Genomic Encyclopedia of Type Strains, Phase IV (KMG-IV): sequencing the most valuable type-strain genomes for metagenomic binning, comparative biology and taxonomic classification.</title>
        <authorList>
            <person name="Goeker M."/>
        </authorList>
    </citation>
    <scope>NUCLEOTIDE SEQUENCE [LARGE SCALE GENOMIC DNA]</scope>
    <source>
        <strain evidence="1 2">DSM 11549</strain>
    </source>
</reference>
<dbReference type="NCBIfam" id="TIGR00624">
    <property type="entry name" value="tag"/>
    <property type="match status" value="1"/>
</dbReference>
<dbReference type="InterPro" id="IPR005019">
    <property type="entry name" value="Adenine_glyco"/>
</dbReference>
<comment type="caution">
    <text evidence="1">The sequence shown here is derived from an EMBL/GenBank/DDBJ whole genome shotgun (WGS) entry which is preliminary data.</text>
</comment>
<dbReference type="Gene3D" id="1.10.340.30">
    <property type="entry name" value="Hypothetical protein, domain 2"/>
    <property type="match status" value="1"/>
</dbReference>
<organism evidence="1 2">
    <name type="scientific">Rhodopseudomonas julia</name>
    <dbReference type="NCBI Taxonomy" id="200617"/>
    <lineage>
        <taxon>Bacteria</taxon>
        <taxon>Pseudomonadati</taxon>
        <taxon>Pseudomonadota</taxon>
        <taxon>Alphaproteobacteria</taxon>
        <taxon>Hyphomicrobiales</taxon>
        <taxon>Nitrobacteraceae</taxon>
        <taxon>Rhodopseudomonas</taxon>
    </lineage>
</organism>
<dbReference type="InterPro" id="IPR004597">
    <property type="entry name" value="Tag"/>
</dbReference>
<dbReference type="SUPFAM" id="SSF48150">
    <property type="entry name" value="DNA-glycosylase"/>
    <property type="match status" value="1"/>
</dbReference>
<accession>A0ABU0C2W9</accession>
<dbReference type="InterPro" id="IPR011257">
    <property type="entry name" value="DNA_glycosylase"/>
</dbReference>
<dbReference type="RefSeq" id="WP_307153111.1">
    <property type="nucleotide sequence ID" value="NZ_JAUSUK010000001.1"/>
</dbReference>
<dbReference type="EC" id="3.2.2.20" evidence="1"/>
<protein>
    <submittedName>
        <fullName evidence="1">DNA-3-methyladenine glycosylase I</fullName>
        <ecNumber evidence="1">3.2.2.20</ecNumber>
    </submittedName>
</protein>
<keyword evidence="1" id="KW-0326">Glycosidase</keyword>
<dbReference type="Proteomes" id="UP001230253">
    <property type="component" value="Unassembled WGS sequence"/>
</dbReference>
<keyword evidence="2" id="KW-1185">Reference proteome</keyword>